<dbReference type="STRING" id="1195236.CTER_0603"/>
<dbReference type="InterPro" id="IPR011050">
    <property type="entry name" value="Pectin_lyase_fold/virulence"/>
</dbReference>
<dbReference type="SMART" id="SM00710">
    <property type="entry name" value="PbH1"/>
    <property type="match status" value="5"/>
</dbReference>
<keyword evidence="3" id="KW-1185">Reference proteome</keyword>
<dbReference type="Gene3D" id="2.160.20.10">
    <property type="entry name" value="Single-stranded right-handed beta-helix, Pectin lyase-like"/>
    <property type="match status" value="1"/>
</dbReference>
<dbReference type="InterPro" id="IPR006626">
    <property type="entry name" value="PbH1"/>
</dbReference>
<dbReference type="Proteomes" id="UP000014155">
    <property type="component" value="Unassembled WGS sequence"/>
</dbReference>
<organism evidence="2 3">
    <name type="scientific">Ruminiclostridium cellobioparum subsp. termitidis CT1112</name>
    <dbReference type="NCBI Taxonomy" id="1195236"/>
    <lineage>
        <taxon>Bacteria</taxon>
        <taxon>Bacillati</taxon>
        <taxon>Bacillota</taxon>
        <taxon>Clostridia</taxon>
        <taxon>Eubacteriales</taxon>
        <taxon>Oscillospiraceae</taxon>
        <taxon>Ruminiclostridium</taxon>
    </lineage>
</organism>
<gene>
    <name evidence="2" type="ORF">CTER_0603</name>
</gene>
<evidence type="ECO:0000313" key="3">
    <source>
        <dbReference type="Proteomes" id="UP000014155"/>
    </source>
</evidence>
<accession>S0FMG8</accession>
<evidence type="ECO:0000313" key="2">
    <source>
        <dbReference type="EMBL" id="EMS73410.1"/>
    </source>
</evidence>
<evidence type="ECO:0000259" key="1">
    <source>
        <dbReference type="Pfam" id="PF13229"/>
    </source>
</evidence>
<dbReference type="AlphaFoldDB" id="S0FMG8"/>
<dbReference type="PATRIC" id="fig|1195236.3.peg.925"/>
<name>S0FMG8_RUMCE</name>
<reference evidence="2 3" key="1">
    <citation type="journal article" date="2013" name="Genome Announc.">
        <title>Draft Genome Sequence of the Cellulolytic, Mesophilic, Anaerobic Bacterium Clostridium termitidis Strain CT1112 (DSM 5398).</title>
        <authorList>
            <person name="Lal S."/>
            <person name="Ramachandran U."/>
            <person name="Zhang X."/>
            <person name="Munir R."/>
            <person name="Sparling R."/>
            <person name="Levin D.B."/>
        </authorList>
    </citation>
    <scope>NUCLEOTIDE SEQUENCE [LARGE SCALE GENOMIC DNA]</scope>
    <source>
        <strain evidence="2 3">CT1112</strain>
    </source>
</reference>
<dbReference type="RefSeq" id="WP_004623906.1">
    <property type="nucleotide sequence ID" value="NZ_AORV01000020.1"/>
</dbReference>
<dbReference type="InterPro" id="IPR012334">
    <property type="entry name" value="Pectin_lyas_fold"/>
</dbReference>
<proteinExistence type="predicted"/>
<dbReference type="SUPFAM" id="SSF51126">
    <property type="entry name" value="Pectin lyase-like"/>
    <property type="match status" value="1"/>
</dbReference>
<dbReference type="Pfam" id="PF13229">
    <property type="entry name" value="Beta_helix"/>
    <property type="match status" value="1"/>
</dbReference>
<comment type="caution">
    <text evidence="2">The sequence shown here is derived from an EMBL/GenBank/DDBJ whole genome shotgun (WGS) entry which is preliminary data.</text>
</comment>
<protein>
    <recommendedName>
        <fullName evidence="1">Right handed beta helix domain-containing protein</fullName>
    </recommendedName>
</protein>
<dbReference type="EMBL" id="AORV01000020">
    <property type="protein sequence ID" value="EMS73410.1"/>
    <property type="molecule type" value="Genomic_DNA"/>
</dbReference>
<feature type="domain" description="Right handed beta helix" evidence="1">
    <location>
        <begin position="422"/>
        <end position="543"/>
    </location>
</feature>
<sequence>MQINHIRPEQGFHSNGIIDFSPVLSKMLSEVMDGTTFTFASGEYHFWPDNAINRKMFLSNTDSAKHPQKDIAILIENKENITLLGENTFFIFHGKVMMFAILNCDNIRIEGISFDYACPSTVDVTVEKNQITGENSVAEICIPPVYSFETDGKNVTWQSEKSPYSGVAYWAGKNGMELSQHYHRNNGFVNRTDEDLFYKCSSIEKIGLNKLRIVYDGIRNFESGDAFQMRYTVRDSSGIFITESSNIVFSRLNIGFMHGIGIICQCTDNLEIGHVNFKTIDAQKTTASAADFIQVSGCKGRIWIHDSVFVNPHDDHINVHGTFLRLVKNEGSKITLRYCHDQTLGFKSVFAGDILQFYNSSTLIPVGRPYTVLSSCGPDCDNLDLMEIELDRTFLETVGKAASGNNTSEYDLVAENLTWIPEVLIENNSFEACPTRAVLVTVAGKVVIRNNTFEHILMAGIFISCDAGGWYESGPVKDVLIEKNTFVNCSSHAVLVEPTNAVLCQNKKVHTNIRIHENIIKGFIPCAFQIKSGDNISISNNSIELQDEASDFSIIKNISSNIEESDNKIYFYSKTIQAGY</sequence>
<dbReference type="InterPro" id="IPR039448">
    <property type="entry name" value="Beta_helix"/>
</dbReference>
<dbReference type="eggNOG" id="COG5434">
    <property type="taxonomic scope" value="Bacteria"/>
</dbReference>